<evidence type="ECO:0000313" key="1">
    <source>
        <dbReference type="EMBL" id="MEN7550316.1"/>
    </source>
</evidence>
<dbReference type="EMBL" id="JBDKWZ010000013">
    <property type="protein sequence ID" value="MEN7550316.1"/>
    <property type="molecule type" value="Genomic_DNA"/>
</dbReference>
<sequence>MAVKFTKHFLNKLEELFSESDYILRYEKGNFQSGYCVLKDNKIAIVNKYYPLEGKVNSLVDILRSIELDTKGFSEKSEKLYQEITQEDNPKTKP</sequence>
<comment type="caution">
    <text evidence="1">The sequence shown here is derived from an EMBL/GenBank/DDBJ whole genome shotgun (WGS) entry which is preliminary data.</text>
</comment>
<reference evidence="1 2" key="1">
    <citation type="submission" date="2024-04" db="EMBL/GenBank/DDBJ databases">
        <title>Novel genus in family Flammeovirgaceae.</title>
        <authorList>
            <person name="Nguyen T.H."/>
            <person name="Vuong T.Q."/>
            <person name="Le H."/>
            <person name="Kim S.-G."/>
        </authorList>
    </citation>
    <scope>NUCLEOTIDE SEQUENCE [LARGE SCALE GENOMIC DNA]</scope>
    <source>
        <strain evidence="1 2">JCM 23209</strain>
    </source>
</reference>
<dbReference type="AlphaFoldDB" id="A0AAW9SHM7"/>
<accession>A0AAW9SHM7</accession>
<proteinExistence type="predicted"/>
<dbReference type="RefSeq" id="WP_346823098.1">
    <property type="nucleotide sequence ID" value="NZ_JBDKWZ010000013.1"/>
</dbReference>
<name>A0AAW9SHM7_9BACT</name>
<gene>
    <name evidence="1" type="ORF">AAG747_20520</name>
</gene>
<dbReference type="Proteomes" id="UP001403385">
    <property type="component" value="Unassembled WGS sequence"/>
</dbReference>
<keyword evidence="2" id="KW-1185">Reference proteome</keyword>
<organism evidence="1 2">
    <name type="scientific">Rapidithrix thailandica</name>
    <dbReference type="NCBI Taxonomy" id="413964"/>
    <lineage>
        <taxon>Bacteria</taxon>
        <taxon>Pseudomonadati</taxon>
        <taxon>Bacteroidota</taxon>
        <taxon>Cytophagia</taxon>
        <taxon>Cytophagales</taxon>
        <taxon>Flammeovirgaceae</taxon>
        <taxon>Rapidithrix</taxon>
    </lineage>
</organism>
<protein>
    <submittedName>
        <fullName evidence="1">Uncharacterized protein</fullName>
    </submittedName>
</protein>
<evidence type="ECO:0000313" key="2">
    <source>
        <dbReference type="Proteomes" id="UP001403385"/>
    </source>
</evidence>